<dbReference type="PANTHER" id="PTHR28348">
    <property type="entry name" value="UPF0193 PROTEIN EVG1"/>
    <property type="match status" value="1"/>
</dbReference>
<feature type="region of interest" description="Disordered" evidence="1">
    <location>
        <begin position="1"/>
        <end position="27"/>
    </location>
</feature>
<evidence type="ECO:0000313" key="2">
    <source>
        <dbReference type="EMBL" id="KAG9338814.1"/>
    </source>
</evidence>
<accession>A0A8T2NFN0</accession>
<evidence type="ECO:0000256" key="1">
    <source>
        <dbReference type="SAM" id="MobiDB-lite"/>
    </source>
</evidence>
<organism evidence="2 3">
    <name type="scientific">Albula glossodonta</name>
    <name type="common">roundjaw bonefish</name>
    <dbReference type="NCBI Taxonomy" id="121402"/>
    <lineage>
        <taxon>Eukaryota</taxon>
        <taxon>Metazoa</taxon>
        <taxon>Chordata</taxon>
        <taxon>Craniata</taxon>
        <taxon>Vertebrata</taxon>
        <taxon>Euteleostomi</taxon>
        <taxon>Actinopterygii</taxon>
        <taxon>Neopterygii</taxon>
        <taxon>Teleostei</taxon>
        <taxon>Albuliformes</taxon>
        <taxon>Albulidae</taxon>
        <taxon>Albula</taxon>
    </lineage>
</organism>
<dbReference type="EMBL" id="JAFBMS010000061">
    <property type="protein sequence ID" value="KAG9338814.1"/>
    <property type="molecule type" value="Genomic_DNA"/>
</dbReference>
<dbReference type="InterPro" id="IPR007914">
    <property type="entry name" value="UPF0193"/>
</dbReference>
<feature type="region of interest" description="Disordered" evidence="1">
    <location>
        <begin position="60"/>
        <end position="122"/>
    </location>
</feature>
<feature type="compositionally biased region" description="Polar residues" evidence="1">
    <location>
        <begin position="67"/>
        <end position="76"/>
    </location>
</feature>
<dbReference type="Proteomes" id="UP000824540">
    <property type="component" value="Unassembled WGS sequence"/>
</dbReference>
<dbReference type="OrthoDB" id="189770at2759"/>
<dbReference type="AlphaFoldDB" id="A0A8T2NFN0"/>
<reference evidence="2" key="1">
    <citation type="thesis" date="2021" institute="BYU ScholarsArchive" country="Provo, UT, USA">
        <title>Applications of and Algorithms for Genome Assembly and Genomic Analyses with an Emphasis on Marine Teleosts.</title>
        <authorList>
            <person name="Pickett B.D."/>
        </authorList>
    </citation>
    <scope>NUCLEOTIDE SEQUENCE</scope>
    <source>
        <strain evidence="2">HI-2016</strain>
    </source>
</reference>
<name>A0A8T2NFN0_9TELE</name>
<protein>
    <submittedName>
        <fullName evidence="2">Uncharacterized protein</fullName>
    </submittedName>
</protein>
<comment type="caution">
    <text evidence="2">The sequence shown here is derived from an EMBL/GenBank/DDBJ whole genome shotgun (WGS) entry which is preliminary data.</text>
</comment>
<feature type="region of interest" description="Disordered" evidence="1">
    <location>
        <begin position="174"/>
        <end position="194"/>
    </location>
</feature>
<evidence type="ECO:0000313" key="3">
    <source>
        <dbReference type="Proteomes" id="UP000824540"/>
    </source>
</evidence>
<keyword evidence="3" id="KW-1185">Reference proteome</keyword>
<gene>
    <name evidence="2" type="ORF">JZ751_025251</name>
</gene>
<proteinExistence type="predicted"/>
<feature type="compositionally biased region" description="Basic and acidic residues" evidence="1">
    <location>
        <begin position="183"/>
        <end position="194"/>
    </location>
</feature>
<dbReference type="PANTHER" id="PTHR28348:SF1">
    <property type="entry name" value="UPF0193 PROTEIN EVG1"/>
    <property type="match status" value="1"/>
</dbReference>
<sequence>MAVSSSGEGITRADTIAGGLWNSPRVPEYSKDTQKMLKVMMQESKLTQLQQRRIYSNVKKEGALPVISTSQSTSPKPSDLEKEKKRLQGLFSGEKEEPKRCSPAQDTPNEQGEPEDRDRFEEVVDEIKDRMDFLDEMSALGRRDHYRNIIHTEISQKIRELELINKSRSANLKTDVNQGTGRETPETKMTDCSL</sequence>
<dbReference type="Pfam" id="PF05250">
    <property type="entry name" value="UPF0193"/>
    <property type="match status" value="2"/>
</dbReference>